<dbReference type="InterPro" id="IPR013321">
    <property type="entry name" value="Arc_rbn_hlx_hlx"/>
</dbReference>
<dbReference type="AlphaFoldDB" id="A0AAJ3D9M6"/>
<protein>
    <submittedName>
        <fullName evidence="3">Type II toxin-antitoxin system RelB/DinJ family antitoxin</fullName>
    </submittedName>
</protein>
<dbReference type="RefSeq" id="WP_135797125.1">
    <property type="nucleotide sequence ID" value="NZ_CP027565.1"/>
</dbReference>
<evidence type="ECO:0000256" key="1">
    <source>
        <dbReference type="ARBA" id="ARBA00010562"/>
    </source>
</evidence>
<accession>A0AAJ3D9M6</accession>
<evidence type="ECO:0000313" key="3">
    <source>
        <dbReference type="EMBL" id="NBA10636.1"/>
    </source>
</evidence>
<dbReference type="Proteomes" id="UP000719917">
    <property type="component" value="Unassembled WGS sequence"/>
</dbReference>
<dbReference type="EMBL" id="JAAAMQ010000001">
    <property type="protein sequence ID" value="NBA10636.1"/>
    <property type="molecule type" value="Genomic_DNA"/>
</dbReference>
<dbReference type="Pfam" id="PF04221">
    <property type="entry name" value="RelB"/>
    <property type="match status" value="1"/>
</dbReference>
<reference evidence="3" key="1">
    <citation type="submission" date="2020-01" db="EMBL/GenBank/DDBJ databases">
        <title>First Reported Case and Whole Genome of Weissella confusa in an Equid.</title>
        <authorList>
            <person name="Little S.V."/>
            <person name="Lawhon S.D."/>
        </authorList>
    </citation>
    <scope>NUCLEOTIDE SEQUENCE</scope>
    <source>
        <strain evidence="3">718955</strain>
    </source>
</reference>
<dbReference type="PANTHER" id="PTHR38781">
    <property type="entry name" value="ANTITOXIN DINJ-RELATED"/>
    <property type="match status" value="1"/>
</dbReference>
<dbReference type="InterPro" id="IPR007337">
    <property type="entry name" value="RelB/DinJ"/>
</dbReference>
<dbReference type="GO" id="GO:0006355">
    <property type="term" value="P:regulation of DNA-templated transcription"/>
    <property type="evidence" value="ECO:0007669"/>
    <property type="project" value="InterPro"/>
</dbReference>
<organism evidence="3 4">
    <name type="scientific">Weissella confusa</name>
    <name type="common">Lactobacillus confusus</name>
    <dbReference type="NCBI Taxonomy" id="1583"/>
    <lineage>
        <taxon>Bacteria</taxon>
        <taxon>Bacillati</taxon>
        <taxon>Bacillota</taxon>
        <taxon>Bacilli</taxon>
        <taxon>Lactobacillales</taxon>
        <taxon>Lactobacillaceae</taxon>
        <taxon>Weissella</taxon>
    </lineage>
</organism>
<dbReference type="Gene3D" id="1.10.1220.10">
    <property type="entry name" value="Met repressor-like"/>
    <property type="match status" value="1"/>
</dbReference>
<dbReference type="PANTHER" id="PTHR38781:SF1">
    <property type="entry name" value="ANTITOXIN DINJ-RELATED"/>
    <property type="match status" value="1"/>
</dbReference>
<dbReference type="GO" id="GO:0006351">
    <property type="term" value="P:DNA-templated transcription"/>
    <property type="evidence" value="ECO:0007669"/>
    <property type="project" value="TreeGrafter"/>
</dbReference>
<evidence type="ECO:0000313" key="4">
    <source>
        <dbReference type="Proteomes" id="UP000719917"/>
    </source>
</evidence>
<comment type="similarity">
    <text evidence="1">Belongs to the RelB/DinJ antitoxin family.</text>
</comment>
<proteinExistence type="inferred from homology"/>
<gene>
    <name evidence="3" type="ORF">GTU77_00110</name>
</gene>
<evidence type="ECO:0000256" key="2">
    <source>
        <dbReference type="ARBA" id="ARBA00022649"/>
    </source>
</evidence>
<sequence>MAQAVGTISMRVDPELKQQASDLFNDLGIDLSAAINMFLKQSVAEQALPFQPAKRSQRELDIERFMAELKLREELNEGKPTLSSEQIKERFGI</sequence>
<dbReference type="NCBIfam" id="TIGR02384">
    <property type="entry name" value="RelB_DinJ"/>
    <property type="match status" value="1"/>
</dbReference>
<name>A0AAJ3D9M6_WEICO</name>
<keyword evidence="2" id="KW-1277">Toxin-antitoxin system</keyword>
<comment type="caution">
    <text evidence="3">The sequence shown here is derived from an EMBL/GenBank/DDBJ whole genome shotgun (WGS) entry which is preliminary data.</text>
</comment>